<feature type="coiled-coil region" evidence="1">
    <location>
        <begin position="71"/>
        <end position="98"/>
    </location>
</feature>
<protein>
    <submittedName>
        <fullName evidence="5">FAT domain-containing protein</fullName>
    </submittedName>
</protein>
<dbReference type="OrthoDB" id="10631868at2759"/>
<evidence type="ECO:0000313" key="5">
    <source>
        <dbReference type="WBParaSite" id="GPUH_0000498001-mRNA-1"/>
    </source>
</evidence>
<reference evidence="3 4" key="2">
    <citation type="submission" date="2018-11" db="EMBL/GenBank/DDBJ databases">
        <authorList>
            <consortium name="Pathogen Informatics"/>
        </authorList>
    </citation>
    <scope>NUCLEOTIDE SEQUENCE [LARGE SCALE GENOMIC DNA]</scope>
</reference>
<evidence type="ECO:0000313" key="3">
    <source>
        <dbReference type="EMBL" id="VDK48418.1"/>
    </source>
</evidence>
<dbReference type="WBParaSite" id="GPUH_0000498001-mRNA-1">
    <property type="protein sequence ID" value="GPUH_0000498001-mRNA-1"/>
    <property type="gene ID" value="GPUH_0000498001"/>
</dbReference>
<keyword evidence="1" id="KW-0175">Coiled coil</keyword>
<dbReference type="Proteomes" id="UP000271098">
    <property type="component" value="Unassembled WGS sequence"/>
</dbReference>
<evidence type="ECO:0000259" key="2">
    <source>
        <dbReference type="Pfam" id="PF02259"/>
    </source>
</evidence>
<accession>A0A183D8D2</accession>
<evidence type="ECO:0000256" key="1">
    <source>
        <dbReference type="SAM" id="Coils"/>
    </source>
</evidence>
<proteinExistence type="predicted"/>
<evidence type="ECO:0000313" key="4">
    <source>
        <dbReference type="Proteomes" id="UP000271098"/>
    </source>
</evidence>
<reference evidence="5" key="1">
    <citation type="submission" date="2016-06" db="UniProtKB">
        <authorList>
            <consortium name="WormBaseParasite"/>
        </authorList>
    </citation>
    <scope>IDENTIFICATION</scope>
</reference>
<dbReference type="InterPro" id="IPR003151">
    <property type="entry name" value="PIK-rel_kinase_FAT"/>
</dbReference>
<dbReference type="Pfam" id="PF02259">
    <property type="entry name" value="FAT"/>
    <property type="match status" value="1"/>
</dbReference>
<dbReference type="AlphaFoldDB" id="A0A183D8D2"/>
<name>A0A183D8D2_9BILA</name>
<keyword evidence="4" id="KW-1185">Reference proteome</keyword>
<feature type="domain" description="PIK-related kinase FAT" evidence="2">
    <location>
        <begin position="7"/>
        <end position="196"/>
    </location>
</feature>
<gene>
    <name evidence="3" type="ORF">GPUH_LOCUS4974</name>
</gene>
<dbReference type="EMBL" id="UYRT01009992">
    <property type="protein sequence ID" value="VDK48418.1"/>
    <property type="molecule type" value="Genomic_DNA"/>
</dbReference>
<organism evidence="5">
    <name type="scientific">Gongylonema pulchrum</name>
    <dbReference type="NCBI Taxonomy" id="637853"/>
    <lineage>
        <taxon>Eukaryota</taxon>
        <taxon>Metazoa</taxon>
        <taxon>Ecdysozoa</taxon>
        <taxon>Nematoda</taxon>
        <taxon>Chromadorea</taxon>
        <taxon>Rhabditida</taxon>
        <taxon>Spirurina</taxon>
        <taxon>Spiruromorpha</taxon>
        <taxon>Spiruroidea</taxon>
        <taxon>Gongylonematidae</taxon>
        <taxon>Gongylonema</taxon>
    </lineage>
</organism>
<sequence>MNEMRPLWIKYASLCRQQGKLSMSRQILTNLLGLKRNEEIQNALNLPLDKPSLVLAVCKQFWAEKRTDLACNTLEALVNSLEVQKSTSEQQLQQQQHRDMRETSPAVNLVDIINVPQAFVRGSQAQLSPKPAVLASSAPLIVQFPGPSPNDLQQQQPQATITQAMRFYADATAYDSNWYKAWHKLASAYYNAAMYQSQSTVSYAFFAFFF</sequence>